<dbReference type="Pfam" id="PF16035">
    <property type="entry name" value="Chalcone_2"/>
    <property type="match status" value="1"/>
</dbReference>
<evidence type="ECO:0000313" key="4">
    <source>
        <dbReference type="EMBL" id="EGW31889.1"/>
    </source>
</evidence>
<reference evidence="4 5" key="1">
    <citation type="journal article" date="2011" name="Proc. Natl. Acad. Sci. U.S.A.">
        <title>Comparative genomics of xylose-fermenting fungi for enhanced biofuel production.</title>
        <authorList>
            <person name="Wohlbach D.J."/>
            <person name="Kuo A."/>
            <person name="Sato T.K."/>
            <person name="Potts K.M."/>
            <person name="Salamov A.A."/>
            <person name="LaButti K.M."/>
            <person name="Sun H."/>
            <person name="Clum A."/>
            <person name="Pangilinan J.L."/>
            <person name="Lindquist E.A."/>
            <person name="Lucas S."/>
            <person name="Lapidus A."/>
            <person name="Jin M."/>
            <person name="Gunawan C."/>
            <person name="Balan V."/>
            <person name="Dale B.E."/>
            <person name="Jeffries T.W."/>
            <person name="Zinkel R."/>
            <person name="Barry K.W."/>
            <person name="Grigoriev I.V."/>
            <person name="Gasch A.P."/>
        </authorList>
    </citation>
    <scope>NUCLEOTIDE SEQUENCE [LARGE SCALE GENOMIC DNA]</scope>
    <source>
        <strain evidence="5">NRRL Y-27907 / 11-Y1</strain>
    </source>
</reference>
<gene>
    <name evidence="4" type="ORF">SPAPADRAFT_141465</name>
</gene>
<evidence type="ECO:0000256" key="1">
    <source>
        <dbReference type="ARBA" id="ARBA00009111"/>
    </source>
</evidence>
<dbReference type="HOGENOM" id="CLU_038840_0_1_1"/>
<dbReference type="RefSeq" id="XP_007376667.1">
    <property type="nucleotide sequence ID" value="XM_007376605.1"/>
</dbReference>
<dbReference type="OrthoDB" id="1733332at2759"/>
<dbReference type="SUPFAM" id="SSF54626">
    <property type="entry name" value="Chalcone isomerase"/>
    <property type="match status" value="1"/>
</dbReference>
<accession>G3AS39</accession>
<comment type="similarity">
    <text evidence="1">Belongs to the AIM18/AIM46 family.</text>
</comment>
<dbReference type="PANTHER" id="PTHR47284:SF3">
    <property type="entry name" value="FATTY-ACID-BINDING PROTEIN 2"/>
    <property type="match status" value="1"/>
</dbReference>
<dbReference type="Gene3D" id="3.50.70.10">
    <property type="match status" value="1"/>
</dbReference>
<feature type="domain" description="Chalcone isomerase" evidence="3">
    <location>
        <begin position="83"/>
        <end position="265"/>
    </location>
</feature>
<dbReference type="InterPro" id="IPR016088">
    <property type="entry name" value="Chalcone_isomerase_3-sand"/>
</dbReference>
<dbReference type="GO" id="GO:0016872">
    <property type="term" value="F:intramolecular lyase activity"/>
    <property type="evidence" value="ECO:0007669"/>
    <property type="project" value="InterPro"/>
</dbReference>
<dbReference type="OMA" id="RIIPTRS"/>
<evidence type="ECO:0000256" key="2">
    <source>
        <dbReference type="ARBA" id="ARBA00018755"/>
    </source>
</evidence>
<proteinExistence type="inferred from homology"/>
<dbReference type="EMBL" id="GL996503">
    <property type="protein sequence ID" value="EGW31889.1"/>
    <property type="molecule type" value="Genomic_DNA"/>
</dbReference>
<organism evidence="5">
    <name type="scientific">Spathaspora passalidarum (strain NRRL Y-27907 / 11-Y1)</name>
    <dbReference type="NCBI Taxonomy" id="619300"/>
    <lineage>
        <taxon>Eukaryota</taxon>
        <taxon>Fungi</taxon>
        <taxon>Dikarya</taxon>
        <taxon>Ascomycota</taxon>
        <taxon>Saccharomycotina</taxon>
        <taxon>Pichiomycetes</taxon>
        <taxon>Debaryomycetaceae</taxon>
        <taxon>Spathaspora</taxon>
    </lineage>
</organism>
<keyword evidence="5" id="KW-1185">Reference proteome</keyword>
<evidence type="ECO:0000313" key="5">
    <source>
        <dbReference type="Proteomes" id="UP000000709"/>
    </source>
</evidence>
<dbReference type="KEGG" id="spaa:SPAPADRAFT_141465"/>
<dbReference type="InterPro" id="IPR036298">
    <property type="entry name" value="Chalcone_isomerase_sf"/>
</dbReference>
<dbReference type="InParanoid" id="G3AS39"/>
<dbReference type="AlphaFoldDB" id="G3AS39"/>
<dbReference type="FunCoup" id="G3AS39">
    <property type="interactions" value="152"/>
</dbReference>
<protein>
    <recommendedName>
        <fullName evidence="2">Altered inheritance of mitochondria protein 18, mitochondrial</fullName>
    </recommendedName>
</protein>
<dbReference type="PANTHER" id="PTHR47284">
    <property type="entry name" value="FATTY-ACID-BINDING PROTEIN 2"/>
    <property type="match status" value="1"/>
</dbReference>
<dbReference type="GeneID" id="18870377"/>
<dbReference type="Proteomes" id="UP000000709">
    <property type="component" value="Unassembled WGS sequence"/>
</dbReference>
<dbReference type="InterPro" id="IPR016087">
    <property type="entry name" value="Chalcone_isomerase"/>
</dbReference>
<dbReference type="STRING" id="619300.G3AS39"/>
<evidence type="ECO:0000259" key="3">
    <source>
        <dbReference type="Pfam" id="PF16035"/>
    </source>
</evidence>
<dbReference type="eggNOG" id="ENOG502RGD3">
    <property type="taxonomic scope" value="Eukaryota"/>
</dbReference>
<name>G3AS39_SPAPN</name>
<sequence length="271" mass="30506">MFRLFTQRSAFLFVKRSASVITRRNVFTYSLPLAIGFSSLAFLQTPTLLDSKTEDEKPNTVRVDSNVAPFPLEIKKPDQFQEDFHLIGYGVRTVTFLQMRVYAIGIYIAQRDIPKATKILTKLGHDKLTTPAESPEVIAELLANDVKFMARISPVRDTDFNHLRDGLIRSILAHPKSKELGEKLTSGLDQFRELFRGRRDSVPKNHLLCLETRTGGKLSVSYVNTMTKETVPLGVVDEPSVSNQLFLQYLSGVKPLSEPLRKSCVHGLLSL</sequence>